<accession>A0A0V1H8Z0</accession>
<gene>
    <name evidence="2" type="ORF">T11_5078</name>
</gene>
<proteinExistence type="predicted"/>
<comment type="caution">
    <text evidence="2">The sequence shown here is derived from an EMBL/GenBank/DDBJ whole genome shotgun (WGS) entry which is preliminary data.</text>
</comment>
<evidence type="ECO:0000313" key="3">
    <source>
        <dbReference type="Proteomes" id="UP000055024"/>
    </source>
</evidence>
<feature type="region of interest" description="Disordered" evidence="1">
    <location>
        <begin position="78"/>
        <end position="100"/>
    </location>
</feature>
<dbReference type="EMBL" id="JYDP01000117">
    <property type="protein sequence ID" value="KRZ06517.1"/>
    <property type="molecule type" value="Genomic_DNA"/>
</dbReference>
<sequence length="203" mass="22652">MVLISHQYLGVTQVLRESWHGQRLKRMLSPTAGHSPFRPSGTICLDDSRDERRPSSSVVRLSFYHGLSRFNRAVGLSPSDPAQRTINIGDKSSMSPSNSVGCRFLSSPSRIDPTLTVVHRTQNSGTDQQILRFAGSLRRGRDCVTLSDLGRRTMGCPIRTVLLAADATGHDPTIYETRQVRGKRYRTPVPVTKDRQAHRSQKV</sequence>
<organism evidence="2 3">
    <name type="scientific">Trichinella zimbabwensis</name>
    <dbReference type="NCBI Taxonomy" id="268475"/>
    <lineage>
        <taxon>Eukaryota</taxon>
        <taxon>Metazoa</taxon>
        <taxon>Ecdysozoa</taxon>
        <taxon>Nematoda</taxon>
        <taxon>Enoplea</taxon>
        <taxon>Dorylaimia</taxon>
        <taxon>Trichinellida</taxon>
        <taxon>Trichinellidae</taxon>
        <taxon>Trichinella</taxon>
    </lineage>
</organism>
<feature type="compositionally biased region" description="Polar residues" evidence="1">
    <location>
        <begin position="80"/>
        <end position="100"/>
    </location>
</feature>
<feature type="region of interest" description="Disordered" evidence="1">
    <location>
        <begin position="29"/>
        <end position="50"/>
    </location>
</feature>
<keyword evidence="3" id="KW-1185">Reference proteome</keyword>
<evidence type="ECO:0000313" key="2">
    <source>
        <dbReference type="EMBL" id="KRZ06517.1"/>
    </source>
</evidence>
<dbReference type="Proteomes" id="UP000055024">
    <property type="component" value="Unassembled WGS sequence"/>
</dbReference>
<name>A0A0V1H8Z0_9BILA</name>
<evidence type="ECO:0000256" key="1">
    <source>
        <dbReference type="SAM" id="MobiDB-lite"/>
    </source>
</evidence>
<reference evidence="2 3" key="1">
    <citation type="submission" date="2015-01" db="EMBL/GenBank/DDBJ databases">
        <title>Evolution of Trichinella species and genotypes.</title>
        <authorList>
            <person name="Korhonen P.K."/>
            <person name="Edoardo P."/>
            <person name="Giuseppe L.R."/>
            <person name="Gasser R.B."/>
        </authorList>
    </citation>
    <scope>NUCLEOTIDE SEQUENCE [LARGE SCALE GENOMIC DNA]</scope>
    <source>
        <strain evidence="2">ISS1029</strain>
    </source>
</reference>
<dbReference type="OrthoDB" id="10650395at2759"/>
<protein>
    <submittedName>
        <fullName evidence="2">Uncharacterized protein</fullName>
    </submittedName>
</protein>
<dbReference type="AlphaFoldDB" id="A0A0V1H8Z0"/>